<dbReference type="InterPro" id="IPR006643">
    <property type="entry name" value="Zasp-like_motif"/>
</dbReference>
<protein>
    <recommendedName>
        <fullName evidence="10">PDZ and LIM domain protein 3</fullName>
    </recommendedName>
</protein>
<evidence type="ECO:0000256" key="6">
    <source>
        <dbReference type="ARBA" id="ARBA00022833"/>
    </source>
</evidence>
<feature type="compositionally biased region" description="Low complexity" evidence="13">
    <location>
        <begin position="147"/>
        <end position="162"/>
    </location>
</feature>
<dbReference type="InterPro" id="IPR050604">
    <property type="entry name" value="PDZ-LIM_domain"/>
</dbReference>
<evidence type="ECO:0000256" key="3">
    <source>
        <dbReference type="ARBA" id="ARBA00022443"/>
    </source>
</evidence>
<dbReference type="Gene3D" id="2.30.30.40">
    <property type="entry name" value="SH3 Domains"/>
    <property type="match status" value="2"/>
</dbReference>
<dbReference type="InterPro" id="IPR036028">
    <property type="entry name" value="SH3-like_dom_sf"/>
</dbReference>
<sequence>MTGAVQAYPPPASLNSNIVIMQHGRMMESTEMYSQHVQNVGSTTTTSTIPICRSSEEEKKITVIKAPHYAGIGPVDESGIPTAIRTTVDRPKDWYKTMFKQIHMVHRPDDDTDWYNTAYAYGTGSYSPSFSAQAHPAAKTQTYRPLSKSASDSSSDAFKVSSPLPPPVVPPVPPHRLRQRSTPEKNDWDPPDRKVDTRKFRSEPRSIFEYEPGKSSILEHERPTDCINPDDIDLENEPWYKFFSELEFGRPTSLYHHYSTDRGLDRPSSSASTASDYRKRRKSEPAVSHQRAHSDQNANRPNLGGTDTQGPCTTLRKPLTSSSPSSPSRAKVLLILTDANSNFLNLLISGNVSFLPCCSMDYKGGDISKVYPSLLSYSVHNHNTSNELDYCSTYRQHLAVPNDSRRAISYKNGWQMTRQNAEVWSSTEETASPKRKSRSCDDLLTDDHDSFPDAQAKAESMGSLLCEEDSKEVCSMNWNSPYVEGRGSGRSRVRHRSAHDAPGFLKMYKKMHRINRKDLMNSEVICSVKSRILQYENEQHKGILQGWRESSTEEVPRDMVPTRISEFEKLIQKSKSMPNLGDEMLSTATLEPPKNGMCPQRRFSIESLLEEETPVRHPSQVQQSYKSKTLVPIHIEVTSEEPQRSHVDFSDSDQDGVVSDVSDFIQIEGSSFCSESDFDHFSFTSSESFYGSGHHHHHHHHHHRHLISSCKGRCPASYTRFTTMLKHERAKQETTGDPRRQEVESGLSKIAFLVSPVPFRRKKSAAPKKQTEKKKCKSSVFEALDSALKDICDQIKAEKRRGSLPDNSILHRLITELLPDIPERNSSLKALKKSPMHQPFHPLPQDGAIHCPLYQNDCGRLPLSASFPDMDATNNNDSALCFQVDQESPGSYSSAFTDVGRCTPRERRGTTDKEKLSPPEKAQPARPPPPAQIGEIGEAVAKYNFSADTNVELSLRKGDRVILLKRVDQNWYEGKIPGTNRQGIFPVSYVEVIKKNTSKSVDDYPDPPIPQSYSSDRIHNLSSTKLPSKALSPLSRQLSSSWSHIDQKIFQASISDLFSRTVGVSPSSMGSLTSPSVPDSFLCDLEELNSLALSTSQTVAISPGNSIHQVKDDHVIPNTEVSLSSPTALPVPFLVATSVSSSASSSHDIAYKHVSSNTKPGKDKDLRGIIDPLVIEVPRDLSDTTREGEHVGASHNIPSPYEGGSMSENKEEICTADLSLNIGAQSKAQESDFYGEAQDTTEELTRLYIEEDDSLEFPIASGGGSMDCYEGYNSPNIDKEVSVTGKQKAFRSFSSPYQDNRVTHLIERNRIVFKYAETRFQALYNYTPRNEDELELREGDVIDVMEKCDDGWFVGPYELKKETTGLGGALSLRPEEERPGELQITPGSKASAANLCPGDVIVAIDGLGTENMTHNDAQERIKAATHQLCLKIERAGTKLWSPQVSEDGKAHPFKINLEAEPQEFKPIGTAHNRRAQPFVAAANIDEKRQVVSSSYNSPIGLYSSGNIQDALHGQLRGLIPNSSQNGCSTPSGLDCGSGRSTPSSISTVSSICPTELKAVSKMAPNVPLEMELPGVKIVHAQFNTPMQLYSDDNIMETLQGQVSTALGETPVISDPCPNSVSQSDVYKMLHANQEEPTQPRQSGSFKVLQNLVSEEDGRPVGTRSVKAPVTKTPTAMPGVQKVPLCDKCGNGILGTVVKARDKYRHPECFVCSDCNLNLKQKGYFFVEGQLYCEAHARARMRPPEGYETVTVYPKC</sequence>
<evidence type="ECO:0000256" key="10">
    <source>
        <dbReference type="ARBA" id="ARBA00039371"/>
    </source>
</evidence>
<name>A0ABQ9DJA4_9PASS</name>
<dbReference type="PANTHER" id="PTHR24214">
    <property type="entry name" value="PDZ AND LIM DOMAIN PROTEIN ZASP"/>
    <property type="match status" value="1"/>
</dbReference>
<dbReference type="InterPro" id="IPR031847">
    <property type="entry name" value="PDLI1-4/Zasp-like_mid"/>
</dbReference>
<evidence type="ECO:0000313" key="18">
    <source>
        <dbReference type="EMBL" id="KAJ7423453.1"/>
    </source>
</evidence>
<feature type="compositionally biased region" description="Basic and acidic residues" evidence="13">
    <location>
        <begin position="903"/>
        <end position="918"/>
    </location>
</feature>
<dbReference type="Proteomes" id="UP001145742">
    <property type="component" value="Unassembled WGS sequence"/>
</dbReference>
<feature type="region of interest" description="Disordered" evidence="13">
    <location>
        <begin position="892"/>
        <end position="933"/>
    </location>
</feature>
<feature type="domain" description="LIM zinc-binding" evidence="15">
    <location>
        <begin position="1683"/>
        <end position="1742"/>
    </location>
</feature>
<feature type="domain" description="SH3" evidence="14">
    <location>
        <begin position="1315"/>
        <end position="1377"/>
    </location>
</feature>
<dbReference type="Gene3D" id="2.30.42.10">
    <property type="match status" value="1"/>
</dbReference>
<dbReference type="SUPFAM" id="SSF50044">
    <property type="entry name" value="SH3-domain"/>
    <property type="match status" value="2"/>
</dbReference>
<dbReference type="Pfam" id="PF00412">
    <property type="entry name" value="LIM"/>
    <property type="match status" value="1"/>
</dbReference>
<gene>
    <name evidence="18" type="primary">SORBS2</name>
    <name evidence="18" type="ORF">WISP_33508</name>
</gene>
<evidence type="ECO:0000259" key="15">
    <source>
        <dbReference type="PROSITE" id="PS50023"/>
    </source>
</evidence>
<feature type="region of interest" description="Disordered" evidence="13">
    <location>
        <begin position="129"/>
        <end position="230"/>
    </location>
</feature>
<dbReference type="CDD" id="cd11923">
    <property type="entry name" value="SH3_Sorbs2_2"/>
    <property type="match status" value="1"/>
</dbReference>
<evidence type="ECO:0000256" key="11">
    <source>
        <dbReference type="PROSITE-ProRule" id="PRU00125"/>
    </source>
</evidence>
<dbReference type="PANTHER" id="PTHR24214:SF7">
    <property type="entry name" value="PDZ AND LIM DOMAIN PROTEIN 3"/>
    <property type="match status" value="1"/>
</dbReference>
<dbReference type="Pfam" id="PF14604">
    <property type="entry name" value="SH3_9"/>
    <property type="match status" value="1"/>
</dbReference>
<dbReference type="PROSITE" id="PS50023">
    <property type="entry name" value="LIM_DOMAIN_2"/>
    <property type="match status" value="1"/>
</dbReference>
<keyword evidence="4" id="KW-0963">Cytoplasm</keyword>
<evidence type="ECO:0000256" key="5">
    <source>
        <dbReference type="ARBA" id="ARBA00022723"/>
    </source>
</evidence>
<dbReference type="SMART" id="SM00459">
    <property type="entry name" value="Sorb"/>
    <property type="match status" value="1"/>
</dbReference>
<dbReference type="CDD" id="cd09450">
    <property type="entry name" value="LIM_ALP"/>
    <property type="match status" value="1"/>
</dbReference>
<comment type="caution">
    <text evidence="18">The sequence shown here is derived from an EMBL/GenBank/DDBJ whole genome shotgun (WGS) entry which is preliminary data.</text>
</comment>
<dbReference type="InterPro" id="IPR036034">
    <property type="entry name" value="PDZ_sf"/>
</dbReference>
<dbReference type="Pfam" id="PF00595">
    <property type="entry name" value="PDZ"/>
    <property type="match status" value="1"/>
</dbReference>
<evidence type="ECO:0000256" key="1">
    <source>
        <dbReference type="ARBA" id="ARBA00004216"/>
    </source>
</evidence>
<dbReference type="PROSITE" id="PS00478">
    <property type="entry name" value="LIM_DOMAIN_1"/>
    <property type="match status" value="1"/>
</dbReference>
<dbReference type="InterPro" id="IPR003127">
    <property type="entry name" value="SoHo_dom"/>
</dbReference>
<dbReference type="PROSITE" id="PS50106">
    <property type="entry name" value="PDZ"/>
    <property type="match status" value="1"/>
</dbReference>
<keyword evidence="6 11" id="KW-0862">Zinc</keyword>
<evidence type="ECO:0000259" key="16">
    <source>
        <dbReference type="PROSITE" id="PS50106"/>
    </source>
</evidence>
<feature type="domain" description="SoHo" evidence="17">
    <location>
        <begin position="63"/>
        <end position="124"/>
    </location>
</feature>
<feature type="region of interest" description="Disordered" evidence="13">
    <location>
        <begin position="424"/>
        <end position="444"/>
    </location>
</feature>
<dbReference type="SUPFAM" id="SSF50156">
    <property type="entry name" value="PDZ domain-like"/>
    <property type="match status" value="1"/>
</dbReference>
<dbReference type="SMART" id="SM00228">
    <property type="entry name" value="PDZ"/>
    <property type="match status" value="1"/>
</dbReference>
<proteinExistence type="predicted"/>
<evidence type="ECO:0000256" key="9">
    <source>
        <dbReference type="ARBA" id="ARBA00037484"/>
    </source>
</evidence>
<comment type="subcellular location">
    <subcellularLocation>
        <location evidence="2">Cell junction</location>
    </subcellularLocation>
    <subcellularLocation>
        <location evidence="1">Cytoplasm</location>
        <location evidence="1">Myofibril</location>
        <location evidence="1">Sarcomere</location>
        <location evidence="1">Z line</location>
    </subcellularLocation>
</comment>
<dbReference type="SMART" id="SM00132">
    <property type="entry name" value="LIM"/>
    <property type="match status" value="1"/>
</dbReference>
<keyword evidence="5 11" id="KW-0479">Metal-binding</keyword>
<dbReference type="Pfam" id="PF15936">
    <property type="entry name" value="DUF4749"/>
    <property type="match status" value="2"/>
</dbReference>
<evidence type="ECO:0000259" key="14">
    <source>
        <dbReference type="PROSITE" id="PS50002"/>
    </source>
</evidence>
<feature type="compositionally biased region" description="Polar residues" evidence="13">
    <location>
        <begin position="295"/>
        <end position="312"/>
    </location>
</feature>
<evidence type="ECO:0000256" key="4">
    <source>
        <dbReference type="ARBA" id="ARBA00022490"/>
    </source>
</evidence>
<organism evidence="18 19">
    <name type="scientific">Willisornis vidua</name>
    <name type="common">Xingu scale-backed antbird</name>
    <dbReference type="NCBI Taxonomy" id="1566151"/>
    <lineage>
        <taxon>Eukaryota</taxon>
        <taxon>Metazoa</taxon>
        <taxon>Chordata</taxon>
        <taxon>Craniata</taxon>
        <taxon>Vertebrata</taxon>
        <taxon>Euteleostomi</taxon>
        <taxon>Archelosauria</taxon>
        <taxon>Archosauria</taxon>
        <taxon>Dinosauria</taxon>
        <taxon>Saurischia</taxon>
        <taxon>Theropoda</taxon>
        <taxon>Coelurosauria</taxon>
        <taxon>Aves</taxon>
        <taxon>Neognathae</taxon>
        <taxon>Neoaves</taxon>
        <taxon>Telluraves</taxon>
        <taxon>Australaves</taxon>
        <taxon>Passeriformes</taxon>
        <taxon>Thamnophilidae</taxon>
        <taxon>Willisornis</taxon>
    </lineage>
</organism>
<dbReference type="EMBL" id="WHWB01032830">
    <property type="protein sequence ID" value="KAJ7423453.1"/>
    <property type="molecule type" value="Genomic_DNA"/>
</dbReference>
<reference evidence="18" key="1">
    <citation type="submission" date="2019-10" db="EMBL/GenBank/DDBJ databases">
        <authorList>
            <person name="Soares A.E.R."/>
            <person name="Aleixo A."/>
            <person name="Schneider P."/>
            <person name="Miyaki C.Y."/>
            <person name="Schneider M.P."/>
            <person name="Mello C."/>
            <person name="Vasconcelos A.T.R."/>
        </authorList>
    </citation>
    <scope>NUCLEOTIDE SEQUENCE</scope>
    <source>
        <tissue evidence="18">Muscle</tissue>
    </source>
</reference>
<evidence type="ECO:0000259" key="17">
    <source>
        <dbReference type="PROSITE" id="PS50831"/>
    </source>
</evidence>
<dbReference type="SUPFAM" id="SSF57716">
    <property type="entry name" value="Glucocorticoid receptor-like (DNA-binding domain)"/>
    <property type="match status" value="2"/>
</dbReference>
<keyword evidence="19" id="KW-1185">Reference proteome</keyword>
<keyword evidence="7" id="KW-0965">Cell junction</keyword>
<dbReference type="SMART" id="SM00326">
    <property type="entry name" value="SH3"/>
    <property type="match status" value="2"/>
</dbReference>
<feature type="domain" description="PDZ" evidence="16">
    <location>
        <begin position="1356"/>
        <end position="1436"/>
    </location>
</feature>
<dbReference type="SMART" id="SM00735">
    <property type="entry name" value="ZM"/>
    <property type="match status" value="2"/>
</dbReference>
<dbReference type="Gene3D" id="2.10.110.10">
    <property type="entry name" value="Cysteine Rich Protein"/>
    <property type="match status" value="1"/>
</dbReference>
<evidence type="ECO:0000256" key="2">
    <source>
        <dbReference type="ARBA" id="ARBA00004282"/>
    </source>
</evidence>
<comment type="function">
    <text evidence="9">May play a role in the organization of actin filament arrays within muscle cells.</text>
</comment>
<keyword evidence="3 12" id="KW-0728">SH3 domain</keyword>
<dbReference type="PROSITE" id="PS50002">
    <property type="entry name" value="SH3"/>
    <property type="match status" value="2"/>
</dbReference>
<dbReference type="InterPro" id="IPR001781">
    <property type="entry name" value="Znf_LIM"/>
</dbReference>
<feature type="region of interest" description="Disordered" evidence="13">
    <location>
        <begin position="259"/>
        <end position="327"/>
    </location>
</feature>
<dbReference type="Pfam" id="PF02208">
    <property type="entry name" value="Sorb"/>
    <property type="match status" value="1"/>
</dbReference>
<dbReference type="PROSITE" id="PS50831">
    <property type="entry name" value="SOHO"/>
    <property type="match status" value="1"/>
</dbReference>
<feature type="compositionally biased region" description="Basic and acidic residues" evidence="13">
    <location>
        <begin position="181"/>
        <end position="224"/>
    </location>
</feature>
<feature type="compositionally biased region" description="Pro residues" evidence="13">
    <location>
        <begin position="163"/>
        <end position="174"/>
    </location>
</feature>
<keyword evidence="8 11" id="KW-0440">LIM domain</keyword>
<evidence type="ECO:0000256" key="13">
    <source>
        <dbReference type="SAM" id="MobiDB-lite"/>
    </source>
</evidence>
<accession>A0ABQ9DJA4</accession>
<feature type="region of interest" description="Disordered" evidence="13">
    <location>
        <begin position="1184"/>
        <end position="1207"/>
    </location>
</feature>
<feature type="domain" description="SH3" evidence="14">
    <location>
        <begin position="934"/>
        <end position="995"/>
    </location>
</feature>
<dbReference type="Pfam" id="PF00018">
    <property type="entry name" value="SH3_1"/>
    <property type="match status" value="1"/>
</dbReference>
<evidence type="ECO:0000256" key="12">
    <source>
        <dbReference type="PROSITE-ProRule" id="PRU00192"/>
    </source>
</evidence>
<evidence type="ECO:0000256" key="8">
    <source>
        <dbReference type="ARBA" id="ARBA00023038"/>
    </source>
</evidence>
<dbReference type="InterPro" id="IPR001478">
    <property type="entry name" value="PDZ"/>
</dbReference>
<evidence type="ECO:0000313" key="19">
    <source>
        <dbReference type="Proteomes" id="UP001145742"/>
    </source>
</evidence>
<dbReference type="InterPro" id="IPR001452">
    <property type="entry name" value="SH3_domain"/>
</dbReference>
<evidence type="ECO:0000256" key="7">
    <source>
        <dbReference type="ARBA" id="ARBA00022949"/>
    </source>
</evidence>